<comment type="caution">
    <text evidence="2">The sequence shown here is derived from an EMBL/GenBank/DDBJ whole genome shotgun (WGS) entry which is preliminary data.</text>
</comment>
<keyword evidence="1" id="KW-0472">Membrane</keyword>
<gene>
    <name evidence="2" type="ORF">FC36_GL002117</name>
</gene>
<dbReference type="PATRIC" id="fig|1423740.3.peg.2298"/>
<protein>
    <submittedName>
        <fullName evidence="2">Uncharacterized protein</fullName>
    </submittedName>
</protein>
<keyword evidence="1" id="KW-0812">Transmembrane</keyword>
<keyword evidence="1" id="KW-1133">Transmembrane helix</keyword>
<dbReference type="RefSeq" id="WP_025021084.1">
    <property type="nucleotide sequence ID" value="NZ_AZFH01000052.1"/>
</dbReference>
<feature type="transmembrane region" description="Helical" evidence="1">
    <location>
        <begin position="164"/>
        <end position="186"/>
    </location>
</feature>
<sequence length="266" mass="30311">MKKRNKQNYFIFTFANFSAKSLPGTVATLATTTLIMLVYGGLSLVQNKPSSVTPLKLQTSPDWVLTIGMAVSLIVAIVFTIFIVKKREMSIYTKYLGSFLTVMTATNWIGMIMMYPSRKVTTKAVIHMVNVTYVYNYLVVATCVVGIVWGAFLTKKMLKKTNWWLFVVCIPYFAVLNQVAITIAGLTTLTGYSDYSPKIVKIIINTNKYGDINLMNQSLYYLITYQIIALIFMFGGKIIVFVYTKTKKRVQKIQRKLEKRRKGIER</sequence>
<feature type="transmembrane region" description="Helical" evidence="1">
    <location>
        <begin position="63"/>
        <end position="84"/>
    </location>
</feature>
<dbReference type="STRING" id="1423740.FC36_GL002117"/>
<feature type="transmembrane region" description="Helical" evidence="1">
    <location>
        <begin position="21"/>
        <end position="43"/>
    </location>
</feature>
<accession>A0A0R1TQY9</accession>
<feature type="transmembrane region" description="Helical" evidence="1">
    <location>
        <begin position="134"/>
        <end position="152"/>
    </location>
</feature>
<feature type="transmembrane region" description="Helical" evidence="1">
    <location>
        <begin position="219"/>
        <end position="243"/>
    </location>
</feature>
<proteinExistence type="predicted"/>
<dbReference type="OrthoDB" id="9976473at2"/>
<dbReference type="AlphaFoldDB" id="A0A0R1TQY9"/>
<evidence type="ECO:0000256" key="1">
    <source>
        <dbReference type="SAM" id="Phobius"/>
    </source>
</evidence>
<dbReference type="EMBL" id="AZFH01000052">
    <property type="protein sequence ID" value="KRL80661.1"/>
    <property type="molecule type" value="Genomic_DNA"/>
</dbReference>
<name>A0A0R1TQY9_9LACO</name>
<feature type="transmembrane region" description="Helical" evidence="1">
    <location>
        <begin position="96"/>
        <end position="114"/>
    </location>
</feature>
<evidence type="ECO:0000313" key="3">
    <source>
        <dbReference type="Proteomes" id="UP000051048"/>
    </source>
</evidence>
<reference evidence="2 3" key="1">
    <citation type="journal article" date="2015" name="Genome Announc.">
        <title>Expanding the biotechnology potential of lactobacilli through comparative genomics of 213 strains and associated genera.</title>
        <authorList>
            <person name="Sun Z."/>
            <person name="Harris H.M."/>
            <person name="McCann A."/>
            <person name="Guo C."/>
            <person name="Argimon S."/>
            <person name="Zhang W."/>
            <person name="Yang X."/>
            <person name="Jeffery I.B."/>
            <person name="Cooney J.C."/>
            <person name="Kagawa T.F."/>
            <person name="Liu W."/>
            <person name="Song Y."/>
            <person name="Salvetti E."/>
            <person name="Wrobel A."/>
            <person name="Rasinkangas P."/>
            <person name="Parkhill J."/>
            <person name="Rea M.C."/>
            <person name="O'Sullivan O."/>
            <person name="Ritari J."/>
            <person name="Douillard F.P."/>
            <person name="Paul Ross R."/>
            <person name="Yang R."/>
            <person name="Briner A.E."/>
            <person name="Felis G.E."/>
            <person name="de Vos W.M."/>
            <person name="Barrangou R."/>
            <person name="Klaenhammer T.R."/>
            <person name="Caufield P.W."/>
            <person name="Cui Y."/>
            <person name="Zhang H."/>
            <person name="O'Toole P.W."/>
        </authorList>
    </citation>
    <scope>NUCLEOTIDE SEQUENCE [LARGE SCALE GENOMIC DNA]</scope>
    <source>
        <strain evidence="2 3">DSM 15833</strain>
    </source>
</reference>
<dbReference type="Proteomes" id="UP000051048">
    <property type="component" value="Unassembled WGS sequence"/>
</dbReference>
<organism evidence="2 3">
    <name type="scientific">Ligilactobacillus equi DSM 15833 = JCM 10991</name>
    <dbReference type="NCBI Taxonomy" id="1423740"/>
    <lineage>
        <taxon>Bacteria</taxon>
        <taxon>Bacillati</taxon>
        <taxon>Bacillota</taxon>
        <taxon>Bacilli</taxon>
        <taxon>Lactobacillales</taxon>
        <taxon>Lactobacillaceae</taxon>
        <taxon>Ligilactobacillus</taxon>
    </lineage>
</organism>
<evidence type="ECO:0000313" key="2">
    <source>
        <dbReference type="EMBL" id="KRL80661.1"/>
    </source>
</evidence>